<organism evidence="3 4">
    <name type="scientific">Plantactinospora veratri</name>
    <dbReference type="NCBI Taxonomy" id="1436122"/>
    <lineage>
        <taxon>Bacteria</taxon>
        <taxon>Bacillati</taxon>
        <taxon>Actinomycetota</taxon>
        <taxon>Actinomycetes</taxon>
        <taxon>Micromonosporales</taxon>
        <taxon>Micromonosporaceae</taxon>
        <taxon>Plantactinospora</taxon>
    </lineage>
</organism>
<evidence type="ECO:0000256" key="1">
    <source>
        <dbReference type="ARBA" id="ARBA00022527"/>
    </source>
</evidence>
<evidence type="ECO:0000313" key="3">
    <source>
        <dbReference type="EMBL" id="MEE6309065.1"/>
    </source>
</evidence>
<name>A0ABU7SGJ4_9ACTN</name>
<feature type="domain" description="STAS" evidence="2">
    <location>
        <begin position="5"/>
        <end position="93"/>
    </location>
</feature>
<dbReference type="Proteomes" id="UP001339911">
    <property type="component" value="Unassembled WGS sequence"/>
</dbReference>
<dbReference type="InterPro" id="IPR050267">
    <property type="entry name" value="Anti-sigma-factor_SerPK"/>
</dbReference>
<dbReference type="Gene3D" id="3.30.565.10">
    <property type="entry name" value="Histidine kinase-like ATPase, C-terminal domain"/>
    <property type="match status" value="1"/>
</dbReference>
<gene>
    <name evidence="3" type="ORF">V1634_19700</name>
</gene>
<keyword evidence="1" id="KW-0723">Serine/threonine-protein kinase</keyword>
<keyword evidence="1" id="KW-0808">Transferase</keyword>
<dbReference type="CDD" id="cd16936">
    <property type="entry name" value="HATPase_RsbW-like"/>
    <property type="match status" value="1"/>
</dbReference>
<keyword evidence="3" id="KW-0547">Nucleotide-binding</keyword>
<dbReference type="SUPFAM" id="SSF55874">
    <property type="entry name" value="ATPase domain of HSP90 chaperone/DNA topoisomerase II/histidine kinase"/>
    <property type="match status" value="1"/>
</dbReference>
<proteinExistence type="predicted"/>
<dbReference type="PANTHER" id="PTHR35526">
    <property type="entry name" value="ANTI-SIGMA-F FACTOR RSBW-RELATED"/>
    <property type="match status" value="1"/>
</dbReference>
<dbReference type="InterPro" id="IPR003594">
    <property type="entry name" value="HATPase_dom"/>
</dbReference>
<dbReference type="RefSeq" id="WP_331209346.1">
    <property type="nucleotide sequence ID" value="NZ_JAZGQL010000014.1"/>
</dbReference>
<accession>A0ABU7SGJ4</accession>
<comment type="caution">
    <text evidence="3">The sequence shown here is derived from an EMBL/GenBank/DDBJ whole genome shotgun (WGS) entry which is preliminary data.</text>
</comment>
<dbReference type="Gene3D" id="3.30.750.24">
    <property type="entry name" value="STAS domain"/>
    <property type="match status" value="1"/>
</dbReference>
<dbReference type="SUPFAM" id="SSF52091">
    <property type="entry name" value="SpoIIaa-like"/>
    <property type="match status" value="1"/>
</dbReference>
<evidence type="ECO:0000259" key="2">
    <source>
        <dbReference type="PROSITE" id="PS50801"/>
    </source>
</evidence>
<dbReference type="GO" id="GO:0005524">
    <property type="term" value="F:ATP binding"/>
    <property type="evidence" value="ECO:0007669"/>
    <property type="project" value="UniProtKB-KW"/>
</dbReference>
<dbReference type="PANTHER" id="PTHR35526:SF3">
    <property type="entry name" value="ANTI-SIGMA-F FACTOR RSBW"/>
    <property type="match status" value="1"/>
</dbReference>
<dbReference type="PROSITE" id="PS50801">
    <property type="entry name" value="STAS"/>
    <property type="match status" value="1"/>
</dbReference>
<protein>
    <submittedName>
        <fullName evidence="3">ATP-binding protein</fullName>
    </submittedName>
</protein>
<dbReference type="InterPro" id="IPR036513">
    <property type="entry name" value="STAS_dom_sf"/>
</dbReference>
<dbReference type="Pfam" id="PF13581">
    <property type="entry name" value="HATPase_c_2"/>
    <property type="match status" value="1"/>
</dbReference>
<keyword evidence="1" id="KW-0418">Kinase</keyword>
<dbReference type="InterPro" id="IPR036890">
    <property type="entry name" value="HATPase_C_sf"/>
</dbReference>
<reference evidence="3 4" key="1">
    <citation type="submission" date="2024-01" db="EMBL/GenBank/DDBJ databases">
        <title>Genome insights into Plantactinospora veratri sp. nov.</title>
        <authorList>
            <person name="Wang L."/>
        </authorList>
    </citation>
    <scope>NUCLEOTIDE SEQUENCE [LARGE SCALE GENOMIC DNA]</scope>
    <source>
        <strain evidence="3 4">NEAU-FHS4</strain>
    </source>
</reference>
<evidence type="ECO:0000313" key="4">
    <source>
        <dbReference type="Proteomes" id="UP001339911"/>
    </source>
</evidence>
<dbReference type="InterPro" id="IPR002645">
    <property type="entry name" value="STAS_dom"/>
</dbReference>
<keyword evidence="4" id="KW-1185">Reference proteome</keyword>
<sequence>MAPAIRCDVEVAGSCLLARLTGDLALVTTATVRAGLLQCLAEQPDALLVDLSEMLVRESPALSVFGTVARQAAMWPGTPVLLCAPDPGTAKLLAGGAFGQLAVFGSAREAVAVKPGRRPPSVGELLLPLAGSARRARDVVTEACGRWELPNLVAPVSIVATELVANAVAHAQTMMDLRISLCRSQVMLSVRDGSTVEPRLSHPSPESAAGRGLMLVDATARRWGSLPTDGGKVVWAVFDTDAPSPC</sequence>
<keyword evidence="3" id="KW-0067">ATP-binding</keyword>
<dbReference type="EMBL" id="JAZGQL010000014">
    <property type="protein sequence ID" value="MEE6309065.1"/>
    <property type="molecule type" value="Genomic_DNA"/>
</dbReference>